<gene>
    <name evidence="9" type="ORF">GCM10020369_43970</name>
</gene>
<evidence type="ECO:0000256" key="1">
    <source>
        <dbReference type="ARBA" id="ARBA00022670"/>
    </source>
</evidence>
<dbReference type="PANTHER" id="PTHR34978">
    <property type="entry name" value="POSSIBLE SENSOR-TRANSDUCER PROTEIN BLAR"/>
    <property type="match status" value="1"/>
</dbReference>
<reference evidence="10" key="1">
    <citation type="journal article" date="2019" name="Int. J. Syst. Evol. Microbiol.">
        <title>The Global Catalogue of Microorganisms (GCM) 10K type strain sequencing project: providing services to taxonomists for standard genome sequencing and annotation.</title>
        <authorList>
            <consortium name="The Broad Institute Genomics Platform"/>
            <consortium name="The Broad Institute Genome Sequencing Center for Infectious Disease"/>
            <person name="Wu L."/>
            <person name="Ma J."/>
        </authorList>
    </citation>
    <scope>NUCLEOTIDE SEQUENCE [LARGE SCALE GENOMIC DNA]</scope>
    <source>
        <strain evidence="10">JCM 9458</strain>
    </source>
</reference>
<keyword evidence="3 6" id="KW-0378">Hydrolase</keyword>
<evidence type="ECO:0000259" key="8">
    <source>
        <dbReference type="Pfam" id="PF01435"/>
    </source>
</evidence>
<evidence type="ECO:0000313" key="10">
    <source>
        <dbReference type="Proteomes" id="UP001501676"/>
    </source>
</evidence>
<evidence type="ECO:0000313" key="9">
    <source>
        <dbReference type="EMBL" id="GAA3390353.1"/>
    </source>
</evidence>
<keyword evidence="7" id="KW-1133">Transmembrane helix</keyword>
<evidence type="ECO:0000256" key="2">
    <source>
        <dbReference type="ARBA" id="ARBA00022723"/>
    </source>
</evidence>
<comment type="caution">
    <text evidence="9">The sequence shown here is derived from an EMBL/GenBank/DDBJ whole genome shotgun (WGS) entry which is preliminary data.</text>
</comment>
<dbReference type="InterPro" id="IPR052173">
    <property type="entry name" value="Beta-lactam_resp_regulator"/>
</dbReference>
<keyword evidence="4 6" id="KW-0862">Zinc</keyword>
<accession>A0ABP6T213</accession>
<comment type="cofactor">
    <cofactor evidence="6">
        <name>Zn(2+)</name>
        <dbReference type="ChEBI" id="CHEBI:29105"/>
    </cofactor>
    <text evidence="6">Binds 1 zinc ion per subunit.</text>
</comment>
<dbReference type="RefSeq" id="WP_345730059.1">
    <property type="nucleotide sequence ID" value="NZ_BAAAYN010000028.1"/>
</dbReference>
<organism evidence="9 10">
    <name type="scientific">Cryptosporangium minutisporangium</name>
    <dbReference type="NCBI Taxonomy" id="113569"/>
    <lineage>
        <taxon>Bacteria</taxon>
        <taxon>Bacillati</taxon>
        <taxon>Actinomycetota</taxon>
        <taxon>Actinomycetes</taxon>
        <taxon>Cryptosporangiales</taxon>
        <taxon>Cryptosporangiaceae</taxon>
        <taxon>Cryptosporangium</taxon>
    </lineage>
</organism>
<feature type="transmembrane region" description="Helical" evidence="7">
    <location>
        <begin position="35"/>
        <end position="58"/>
    </location>
</feature>
<feature type="domain" description="Peptidase M48" evidence="8">
    <location>
        <begin position="122"/>
        <end position="273"/>
    </location>
</feature>
<dbReference type="EMBL" id="BAAAYN010000028">
    <property type="protein sequence ID" value="GAA3390353.1"/>
    <property type="molecule type" value="Genomic_DNA"/>
</dbReference>
<evidence type="ECO:0000256" key="4">
    <source>
        <dbReference type="ARBA" id="ARBA00022833"/>
    </source>
</evidence>
<keyword evidence="7" id="KW-0812">Transmembrane</keyword>
<keyword evidence="7" id="KW-0472">Membrane</keyword>
<comment type="similarity">
    <text evidence="6">Belongs to the peptidase M48 family.</text>
</comment>
<dbReference type="Pfam" id="PF01435">
    <property type="entry name" value="Peptidase_M48"/>
    <property type="match status" value="1"/>
</dbReference>
<feature type="transmembrane region" description="Helical" evidence="7">
    <location>
        <begin position="286"/>
        <end position="309"/>
    </location>
</feature>
<keyword evidence="10" id="KW-1185">Reference proteome</keyword>
<evidence type="ECO:0000256" key="7">
    <source>
        <dbReference type="SAM" id="Phobius"/>
    </source>
</evidence>
<sequence length="320" mass="32754">MIALALGLFAAAVAWAAPRALPRARWVERAPRLGIAAWCAVLLAVTTSLVAAAALIVCSPIADTALCMAWQWCMRAAHGEFGWTGRAVATAATAAATVIAARLVCCGLRMARARAGQRRRHAQLVRLAGRSSTALGATVVECAEPAAYVASGTAHQVVVTSGALELLSAEQLAAVLAHERAHVVGRHALLLAGVRLLQLAFPRVGLFAAAHGQLSRLAELRADEVAAAHHEPLALARALVTMAGATVSEGRASVPPGAMAATGGETVERLHRLLTPPARLAPAQRLVVAAGIAGVAAGPALFVVAGVLLSTPSYCPVWAA</sequence>
<evidence type="ECO:0000256" key="5">
    <source>
        <dbReference type="ARBA" id="ARBA00023049"/>
    </source>
</evidence>
<evidence type="ECO:0000256" key="3">
    <source>
        <dbReference type="ARBA" id="ARBA00022801"/>
    </source>
</evidence>
<dbReference type="InterPro" id="IPR001915">
    <property type="entry name" value="Peptidase_M48"/>
</dbReference>
<name>A0ABP6T213_9ACTN</name>
<keyword evidence="1 6" id="KW-0645">Protease</keyword>
<dbReference type="PANTHER" id="PTHR34978:SF3">
    <property type="entry name" value="SLR0241 PROTEIN"/>
    <property type="match status" value="1"/>
</dbReference>
<keyword evidence="5 6" id="KW-0482">Metalloprotease</keyword>
<keyword evidence="2" id="KW-0479">Metal-binding</keyword>
<dbReference type="Proteomes" id="UP001501676">
    <property type="component" value="Unassembled WGS sequence"/>
</dbReference>
<dbReference type="CDD" id="cd07326">
    <property type="entry name" value="M56_BlaR1_MecR1_like"/>
    <property type="match status" value="1"/>
</dbReference>
<dbReference type="Gene3D" id="3.30.2010.10">
    <property type="entry name" value="Metalloproteases ('zincins'), catalytic domain"/>
    <property type="match status" value="1"/>
</dbReference>
<proteinExistence type="inferred from homology"/>
<evidence type="ECO:0000256" key="6">
    <source>
        <dbReference type="RuleBase" id="RU003983"/>
    </source>
</evidence>
<protein>
    <submittedName>
        <fullName evidence="9">M56 family metallopeptidase</fullName>
    </submittedName>
</protein>